<dbReference type="EMBL" id="SRYA01000006">
    <property type="protein sequence ID" value="TGY97538.1"/>
    <property type="molecule type" value="Genomic_DNA"/>
</dbReference>
<sequence>MIPEAVKDGYAPLQVYVPIMEAISAGTGTQSVFLCLDWDTLKSAAEDDDDFNDNQNENQSQNENPGNTSTPQSSPAFNHSLTGGNGSNPGGSASAKNSAAGSIGKSSISSQTKIADTGLSELAGLSSEVAPMAETPAKTAAETQAARQDTISSGEASDERNPAAIPTVMSVLMTGAGILFKLKSRGGL</sequence>
<dbReference type="Proteomes" id="UP000304953">
    <property type="component" value="Unassembled WGS sequence"/>
</dbReference>
<gene>
    <name evidence="1" type="ORF">E5329_03955</name>
</gene>
<evidence type="ECO:0000313" key="1">
    <source>
        <dbReference type="EMBL" id="TGY97538.1"/>
    </source>
</evidence>
<keyword evidence="2" id="KW-1185">Reference proteome</keyword>
<organism evidence="1 2">
    <name type="scientific">Petralouisia muris</name>
    <dbReference type="NCBI Taxonomy" id="3032872"/>
    <lineage>
        <taxon>Bacteria</taxon>
        <taxon>Bacillati</taxon>
        <taxon>Bacillota</taxon>
        <taxon>Clostridia</taxon>
        <taxon>Lachnospirales</taxon>
        <taxon>Lachnospiraceae</taxon>
        <taxon>Petralouisia</taxon>
    </lineage>
</organism>
<reference evidence="1" key="1">
    <citation type="submission" date="2019-04" db="EMBL/GenBank/DDBJ databases">
        <title>Microbes associate with the intestines of laboratory mice.</title>
        <authorList>
            <person name="Navarre W."/>
            <person name="Wong E."/>
            <person name="Huang K."/>
            <person name="Tropini C."/>
            <person name="Ng K."/>
            <person name="Yu B."/>
        </authorList>
    </citation>
    <scope>NUCLEOTIDE SEQUENCE</scope>
    <source>
        <strain evidence="1">NM01_1-7b</strain>
    </source>
</reference>
<evidence type="ECO:0000313" key="2">
    <source>
        <dbReference type="Proteomes" id="UP000304953"/>
    </source>
</evidence>
<name>A0AC61RZZ6_9FIRM</name>
<proteinExistence type="predicted"/>
<accession>A0AC61RZZ6</accession>
<comment type="caution">
    <text evidence="1">The sequence shown here is derived from an EMBL/GenBank/DDBJ whole genome shotgun (WGS) entry which is preliminary data.</text>
</comment>
<protein>
    <submittedName>
        <fullName evidence="1">Uncharacterized protein</fullName>
    </submittedName>
</protein>